<feature type="compositionally biased region" description="Basic and acidic residues" evidence="2">
    <location>
        <begin position="77"/>
        <end position="88"/>
    </location>
</feature>
<reference evidence="4 5" key="1">
    <citation type="journal article" date="2017" name="ISME J.">
        <title>Energy and carbon metabolisms in a deep terrestrial subsurface fluid microbial community.</title>
        <authorList>
            <person name="Momper L."/>
            <person name="Jungbluth S.P."/>
            <person name="Lee M.D."/>
            <person name="Amend J.P."/>
        </authorList>
    </citation>
    <scope>NUCLEOTIDE SEQUENCE [LARGE SCALE GENOMIC DNA]</scope>
    <source>
        <strain evidence="4">SURF_5</strain>
    </source>
</reference>
<dbReference type="SUPFAM" id="SSF54928">
    <property type="entry name" value="RNA-binding domain, RBD"/>
    <property type="match status" value="1"/>
</dbReference>
<dbReference type="InterPro" id="IPR012677">
    <property type="entry name" value="Nucleotide-bd_a/b_plait_sf"/>
</dbReference>
<dbReference type="InterPro" id="IPR000504">
    <property type="entry name" value="RRM_dom"/>
</dbReference>
<evidence type="ECO:0000256" key="2">
    <source>
        <dbReference type="SAM" id="MobiDB-lite"/>
    </source>
</evidence>
<dbReference type="PROSITE" id="PS50102">
    <property type="entry name" value="RRM"/>
    <property type="match status" value="1"/>
</dbReference>
<feature type="compositionally biased region" description="Gly residues" evidence="2">
    <location>
        <begin position="89"/>
        <end position="117"/>
    </location>
</feature>
<comment type="caution">
    <text evidence="4">The sequence shown here is derived from an EMBL/GenBank/DDBJ whole genome shotgun (WGS) entry which is preliminary data.</text>
</comment>
<dbReference type="Proteomes" id="UP000265882">
    <property type="component" value="Unassembled WGS sequence"/>
</dbReference>
<accession>A0A3A4NPQ6</accession>
<feature type="region of interest" description="Disordered" evidence="2">
    <location>
        <begin position="61"/>
        <end position="117"/>
    </location>
</feature>
<feature type="domain" description="RRM" evidence="3">
    <location>
        <begin position="1"/>
        <end position="79"/>
    </location>
</feature>
<dbReference type="PANTHER" id="PTHR48027">
    <property type="entry name" value="HETEROGENEOUS NUCLEAR RIBONUCLEOPROTEIN 87F-RELATED"/>
    <property type="match status" value="1"/>
</dbReference>
<evidence type="ECO:0000256" key="1">
    <source>
        <dbReference type="ARBA" id="ARBA00022884"/>
    </source>
</evidence>
<dbReference type="GO" id="GO:0003723">
    <property type="term" value="F:RNA binding"/>
    <property type="evidence" value="ECO:0007669"/>
    <property type="project" value="UniProtKB-KW"/>
</dbReference>
<dbReference type="AlphaFoldDB" id="A0A3A4NPQ6"/>
<evidence type="ECO:0000313" key="5">
    <source>
        <dbReference type="Proteomes" id="UP000265882"/>
    </source>
</evidence>
<dbReference type="InterPro" id="IPR052462">
    <property type="entry name" value="SLIRP/GR-RBP-like"/>
</dbReference>
<dbReference type="EMBL" id="QZKU01000056">
    <property type="protein sequence ID" value="RJP22563.1"/>
    <property type="molecule type" value="Genomic_DNA"/>
</dbReference>
<evidence type="ECO:0000313" key="4">
    <source>
        <dbReference type="EMBL" id="RJP22563.1"/>
    </source>
</evidence>
<dbReference type="Pfam" id="PF00076">
    <property type="entry name" value="RRM_1"/>
    <property type="match status" value="1"/>
</dbReference>
<keyword evidence="1" id="KW-0694">RNA-binding</keyword>
<proteinExistence type="predicted"/>
<dbReference type="InterPro" id="IPR035979">
    <property type="entry name" value="RBD_domain_sf"/>
</dbReference>
<protein>
    <submittedName>
        <fullName evidence="4">RNA-binding protein</fullName>
    </submittedName>
</protein>
<dbReference type="InterPro" id="IPR048289">
    <property type="entry name" value="RRM2_NsCP33-like"/>
</dbReference>
<dbReference type="SMART" id="SM00360">
    <property type="entry name" value="RRM"/>
    <property type="match status" value="1"/>
</dbReference>
<dbReference type="Gene3D" id="3.30.70.330">
    <property type="match status" value="1"/>
</dbReference>
<evidence type="ECO:0000259" key="3">
    <source>
        <dbReference type="PROSITE" id="PS50102"/>
    </source>
</evidence>
<organism evidence="4 5">
    <name type="scientific">Abyssobacteria bacterium (strain SURF_5)</name>
    <dbReference type="NCBI Taxonomy" id="2093360"/>
    <lineage>
        <taxon>Bacteria</taxon>
        <taxon>Pseudomonadati</taxon>
        <taxon>Candidatus Hydrogenedentota</taxon>
        <taxon>Candidatus Abyssobacteria</taxon>
    </lineage>
</organism>
<gene>
    <name evidence="4" type="ORF">C4520_08015</name>
</gene>
<name>A0A3A4NPQ6_ABYX5</name>
<sequence>MNIYVGNLARGVTENDLREAFAAFGQVASAKIITDKFSGESRGFGFVEMPADAEAREAINGLNGKDLKGQTLNVNEARPRPEGRREGGGPRGGGPRGGGYRPGGPGGARRGGGGRPR</sequence>
<dbReference type="CDD" id="cd21608">
    <property type="entry name" value="RRM2_NsCP33_like"/>
    <property type="match status" value="1"/>
</dbReference>